<protein>
    <submittedName>
        <fullName evidence="3">Uncharacterized protein</fullName>
    </submittedName>
</protein>
<reference evidence="3" key="1">
    <citation type="submission" date="2022-11" db="UniProtKB">
        <authorList>
            <consortium name="WormBaseParasite"/>
        </authorList>
    </citation>
    <scope>IDENTIFICATION</scope>
</reference>
<keyword evidence="1" id="KW-0812">Transmembrane</keyword>
<dbReference type="Proteomes" id="UP000887566">
    <property type="component" value="Unplaced"/>
</dbReference>
<accession>A0A914UQI3</accession>
<name>A0A914UQI3_9BILA</name>
<feature type="transmembrane region" description="Helical" evidence="1">
    <location>
        <begin position="187"/>
        <end position="206"/>
    </location>
</feature>
<feature type="transmembrane region" description="Helical" evidence="1">
    <location>
        <begin position="20"/>
        <end position="40"/>
    </location>
</feature>
<feature type="transmembrane region" description="Helical" evidence="1">
    <location>
        <begin position="157"/>
        <end position="175"/>
    </location>
</feature>
<keyword evidence="1" id="KW-0472">Membrane</keyword>
<feature type="transmembrane region" description="Helical" evidence="1">
    <location>
        <begin position="120"/>
        <end position="145"/>
    </location>
</feature>
<dbReference type="InterPro" id="IPR040035">
    <property type="entry name" value="TMEM180"/>
</dbReference>
<dbReference type="Pfam" id="PF13347">
    <property type="entry name" value="MFS_2"/>
    <property type="match status" value="1"/>
</dbReference>
<sequence>MDRGPLSGLCERLGIHHGTFAVCITSFGSNLAHTVFMFYYVKVFLSYHISEGWFQFAQVLFLLWNALNDPLFGYFQDMGDSWMRNRKKCILLGAPFFALSFLLPWFPWTDTQSPSWITGVHMIVALFFYDGFFSFVLLAWSALFAENTTDHGGRVRAVKYSQIAALIAVNVIVVMEKLSNSLQDMASFQVGTVVIAMIAFCCWSYTGMFASSRVAQVQSFKHVTEIDNRRDLSRLDFV</sequence>
<dbReference type="PANTHER" id="PTHR28658">
    <property type="entry name" value="TRANSMEMBRANE PROTEIN 180"/>
    <property type="match status" value="1"/>
</dbReference>
<proteinExistence type="predicted"/>
<evidence type="ECO:0000313" key="3">
    <source>
        <dbReference type="WBParaSite" id="PSAMB.scaffold117size76755.g2272.t1"/>
    </source>
</evidence>
<keyword evidence="2" id="KW-1185">Reference proteome</keyword>
<evidence type="ECO:0000256" key="1">
    <source>
        <dbReference type="SAM" id="Phobius"/>
    </source>
</evidence>
<dbReference type="WBParaSite" id="PSAMB.scaffold117size76755.g2272.t1">
    <property type="protein sequence ID" value="PSAMB.scaffold117size76755.g2272.t1"/>
    <property type="gene ID" value="PSAMB.scaffold117size76755.g2272"/>
</dbReference>
<dbReference type="InterPro" id="IPR036259">
    <property type="entry name" value="MFS_trans_sf"/>
</dbReference>
<dbReference type="AlphaFoldDB" id="A0A914UQI3"/>
<dbReference type="Gene3D" id="1.20.1250.20">
    <property type="entry name" value="MFS general substrate transporter like domains"/>
    <property type="match status" value="1"/>
</dbReference>
<feature type="transmembrane region" description="Helical" evidence="1">
    <location>
        <begin position="52"/>
        <end position="68"/>
    </location>
</feature>
<keyword evidence="1" id="KW-1133">Transmembrane helix</keyword>
<feature type="transmembrane region" description="Helical" evidence="1">
    <location>
        <begin position="89"/>
        <end position="108"/>
    </location>
</feature>
<dbReference type="PANTHER" id="PTHR28658:SF1">
    <property type="entry name" value="MAJOR FACILITATOR SUPERFAMILY DOMAIN CONTAINING 13B"/>
    <property type="match status" value="1"/>
</dbReference>
<evidence type="ECO:0000313" key="2">
    <source>
        <dbReference type="Proteomes" id="UP000887566"/>
    </source>
</evidence>
<dbReference type="SUPFAM" id="SSF103473">
    <property type="entry name" value="MFS general substrate transporter"/>
    <property type="match status" value="1"/>
</dbReference>
<organism evidence="2 3">
    <name type="scientific">Plectus sambesii</name>
    <dbReference type="NCBI Taxonomy" id="2011161"/>
    <lineage>
        <taxon>Eukaryota</taxon>
        <taxon>Metazoa</taxon>
        <taxon>Ecdysozoa</taxon>
        <taxon>Nematoda</taxon>
        <taxon>Chromadorea</taxon>
        <taxon>Plectida</taxon>
        <taxon>Plectina</taxon>
        <taxon>Plectoidea</taxon>
        <taxon>Plectidae</taxon>
        <taxon>Plectus</taxon>
    </lineage>
</organism>